<evidence type="ECO:0000313" key="2">
    <source>
        <dbReference type="EMBL" id="SFP73817.1"/>
    </source>
</evidence>
<keyword evidence="1" id="KW-0812">Transmembrane</keyword>
<dbReference type="AlphaFoldDB" id="A0A1I5STH9"/>
<accession>A0A1I5STH9</accession>
<keyword evidence="3" id="KW-1185">Reference proteome</keyword>
<name>A0A1I5STH9_9SPHN</name>
<keyword evidence="1" id="KW-1133">Transmembrane helix</keyword>
<feature type="transmembrane region" description="Helical" evidence="1">
    <location>
        <begin position="41"/>
        <end position="60"/>
    </location>
</feature>
<dbReference type="STRING" id="634430.SAMN04488241_106117"/>
<organism evidence="2 3">
    <name type="scientific">Sphingomonas rubra</name>
    <dbReference type="NCBI Taxonomy" id="634430"/>
    <lineage>
        <taxon>Bacteria</taxon>
        <taxon>Pseudomonadati</taxon>
        <taxon>Pseudomonadota</taxon>
        <taxon>Alphaproteobacteria</taxon>
        <taxon>Sphingomonadales</taxon>
        <taxon>Sphingomonadaceae</taxon>
        <taxon>Sphingomonas</taxon>
    </lineage>
</organism>
<sequence length="132" mass="14180">MSGPDHPRVPINSIVFGFGPMLPLVAAALGAWLLPDPWPSIATRLAIVWGAMILVFVAGVRRGFGFGNPRASTTVEIATMLAWFIPAGLALIAPEPGWSLWLLVLGYALVIVLDPLAAATRPRISRDCARRR</sequence>
<dbReference type="Proteomes" id="UP000199586">
    <property type="component" value="Unassembled WGS sequence"/>
</dbReference>
<dbReference type="EMBL" id="FOXP01000006">
    <property type="protein sequence ID" value="SFP73817.1"/>
    <property type="molecule type" value="Genomic_DNA"/>
</dbReference>
<feature type="transmembrane region" description="Helical" evidence="1">
    <location>
        <begin position="98"/>
        <end position="117"/>
    </location>
</feature>
<reference evidence="2 3" key="1">
    <citation type="submission" date="2016-10" db="EMBL/GenBank/DDBJ databases">
        <authorList>
            <person name="de Groot N.N."/>
        </authorList>
    </citation>
    <scope>NUCLEOTIDE SEQUENCE [LARGE SCALE GENOMIC DNA]</scope>
    <source>
        <strain evidence="2 3">CGMCC 1.9113</strain>
    </source>
</reference>
<feature type="transmembrane region" description="Helical" evidence="1">
    <location>
        <begin position="72"/>
        <end position="92"/>
    </location>
</feature>
<feature type="transmembrane region" description="Helical" evidence="1">
    <location>
        <begin position="12"/>
        <end position="35"/>
    </location>
</feature>
<protein>
    <submittedName>
        <fullName evidence="2">Uncharacterized protein</fullName>
    </submittedName>
</protein>
<dbReference type="RefSeq" id="WP_245739215.1">
    <property type="nucleotide sequence ID" value="NZ_FOXP01000006.1"/>
</dbReference>
<proteinExistence type="predicted"/>
<keyword evidence="1" id="KW-0472">Membrane</keyword>
<evidence type="ECO:0000256" key="1">
    <source>
        <dbReference type="SAM" id="Phobius"/>
    </source>
</evidence>
<evidence type="ECO:0000313" key="3">
    <source>
        <dbReference type="Proteomes" id="UP000199586"/>
    </source>
</evidence>
<gene>
    <name evidence="2" type="ORF">SAMN04488241_106117</name>
</gene>